<gene>
    <name evidence="1" type="ORF">CF394_09805</name>
</gene>
<dbReference type="Proteomes" id="UP000217065">
    <property type="component" value="Unassembled WGS sequence"/>
</dbReference>
<dbReference type="OrthoDB" id="1644322at2"/>
<dbReference type="Pfam" id="PF08863">
    <property type="entry name" value="YolD"/>
    <property type="match status" value="1"/>
</dbReference>
<accession>A0A264W1S4</accession>
<organism evidence="1 2">
    <name type="scientific">Tetzosporium hominis</name>
    <dbReference type="NCBI Taxonomy" id="2020506"/>
    <lineage>
        <taxon>Bacteria</taxon>
        <taxon>Bacillati</taxon>
        <taxon>Bacillota</taxon>
        <taxon>Bacilli</taxon>
        <taxon>Bacillales</taxon>
        <taxon>Caryophanaceae</taxon>
        <taxon>Tetzosporium</taxon>
    </lineage>
</organism>
<dbReference type="AlphaFoldDB" id="A0A264W1S4"/>
<dbReference type="EMBL" id="NOKQ01000220">
    <property type="protein sequence ID" value="OZS77505.1"/>
    <property type="molecule type" value="Genomic_DNA"/>
</dbReference>
<evidence type="ECO:0008006" key="3">
    <source>
        <dbReference type="Google" id="ProtNLM"/>
    </source>
</evidence>
<reference evidence="1 2" key="1">
    <citation type="submission" date="2017-07" db="EMBL/GenBank/DDBJ databases">
        <title>Tetzosporium hominis gen.nov. sp.nov.</title>
        <authorList>
            <person name="Tetz G."/>
            <person name="Tetz V."/>
        </authorList>
    </citation>
    <scope>NUCLEOTIDE SEQUENCE [LARGE SCALE GENOMIC DNA]</scope>
    <source>
        <strain evidence="1 2">VT-49</strain>
    </source>
</reference>
<protein>
    <recommendedName>
        <fullName evidence="3">YolD-like family protein</fullName>
    </recommendedName>
</protein>
<proteinExistence type="predicted"/>
<sequence length="123" mass="14416">MMEEVTRMEKPDPSRIRDRGKIKWTAMMLPEHVAIIREYISNDGKVKRPVLDEWDLRQLEESIGLAMAQNAEIKLKYWKDGEFHVRGGKIQRVDIARRLLYVQDPFDTTAYALQDVVDVTLLD</sequence>
<dbReference type="InterPro" id="IPR014962">
    <property type="entry name" value="YolD"/>
</dbReference>
<evidence type="ECO:0000313" key="2">
    <source>
        <dbReference type="Proteomes" id="UP000217065"/>
    </source>
</evidence>
<keyword evidence="2" id="KW-1185">Reference proteome</keyword>
<dbReference type="PANTHER" id="PTHR40051">
    <property type="entry name" value="IG HYPOTHETICAL 15966"/>
    <property type="match status" value="1"/>
</dbReference>
<name>A0A264W1S4_9BACL</name>
<comment type="caution">
    <text evidence="1">The sequence shown here is derived from an EMBL/GenBank/DDBJ whole genome shotgun (WGS) entry which is preliminary data.</text>
</comment>
<evidence type="ECO:0000313" key="1">
    <source>
        <dbReference type="EMBL" id="OZS77505.1"/>
    </source>
</evidence>
<dbReference type="PANTHER" id="PTHR40051:SF1">
    <property type="entry name" value="YOLD-LIKE FAMILY PROTEIN"/>
    <property type="match status" value="1"/>
</dbReference>